<comment type="caution">
    <text evidence="1">The sequence shown here is derived from an EMBL/GenBank/DDBJ whole genome shotgun (WGS) entry which is preliminary data.</text>
</comment>
<reference evidence="1 2" key="1">
    <citation type="submission" date="2023-05" db="EMBL/GenBank/DDBJ databases">
        <title>B98-5 Cell Line De Novo Hybrid Assembly: An Optical Mapping Approach.</title>
        <authorList>
            <person name="Kananen K."/>
            <person name="Auerbach J.A."/>
            <person name="Kautto E."/>
            <person name="Blachly J.S."/>
        </authorList>
    </citation>
    <scope>NUCLEOTIDE SEQUENCE [LARGE SCALE GENOMIC DNA]</scope>
    <source>
        <strain evidence="1">B95-8</strain>
        <tissue evidence="1">Cell line</tissue>
    </source>
</reference>
<evidence type="ECO:0000313" key="1">
    <source>
        <dbReference type="EMBL" id="KAK2103131.1"/>
    </source>
</evidence>
<dbReference type="Proteomes" id="UP001266305">
    <property type="component" value="Unassembled WGS sequence"/>
</dbReference>
<proteinExistence type="predicted"/>
<name>A0ABQ9V1Y5_SAGOE</name>
<protein>
    <submittedName>
        <fullName evidence="1">Uncharacterized protein</fullName>
    </submittedName>
</protein>
<dbReference type="EMBL" id="JASSZA010000008">
    <property type="protein sequence ID" value="KAK2103131.1"/>
    <property type="molecule type" value="Genomic_DNA"/>
</dbReference>
<keyword evidence="2" id="KW-1185">Reference proteome</keyword>
<organism evidence="1 2">
    <name type="scientific">Saguinus oedipus</name>
    <name type="common">Cotton-top tamarin</name>
    <name type="synonym">Oedipomidas oedipus</name>
    <dbReference type="NCBI Taxonomy" id="9490"/>
    <lineage>
        <taxon>Eukaryota</taxon>
        <taxon>Metazoa</taxon>
        <taxon>Chordata</taxon>
        <taxon>Craniata</taxon>
        <taxon>Vertebrata</taxon>
        <taxon>Euteleostomi</taxon>
        <taxon>Mammalia</taxon>
        <taxon>Eutheria</taxon>
        <taxon>Euarchontoglires</taxon>
        <taxon>Primates</taxon>
        <taxon>Haplorrhini</taxon>
        <taxon>Platyrrhini</taxon>
        <taxon>Cebidae</taxon>
        <taxon>Callitrichinae</taxon>
        <taxon>Saguinus</taxon>
    </lineage>
</organism>
<sequence>MPIFQPASTLFGEFCSSVVLPPLERIYKSHSQRQNTCPADKQPIDTANPLLLNYSGYDSLLPWQIPALDEVLQSLQLSLSIRTPPPKDSVMFKGHLKHSPQEAYMMIAQECWNAKSEIRNQVVQEQETGCWESTGDAQLSQCSWLPDKCGKISQFELVVSSRGTDDQINEGLPQVWQLIFPSVLP</sequence>
<gene>
    <name evidence="1" type="ORF">P7K49_016987</name>
</gene>
<accession>A0ABQ9V1Y5</accession>
<evidence type="ECO:0000313" key="2">
    <source>
        <dbReference type="Proteomes" id="UP001266305"/>
    </source>
</evidence>